<name>F0T1D1_SYNGF</name>
<proteinExistence type="predicted"/>
<accession>F0T1D1</accession>
<dbReference type="Proteomes" id="UP000007488">
    <property type="component" value="Chromosome"/>
</dbReference>
<evidence type="ECO:0000313" key="3">
    <source>
        <dbReference type="Proteomes" id="UP000007488"/>
    </source>
</evidence>
<dbReference type="EMBL" id="CP002547">
    <property type="protein sequence ID" value="ADY56272.1"/>
    <property type="molecule type" value="Genomic_DNA"/>
</dbReference>
<dbReference type="AlphaFoldDB" id="F0T1D1"/>
<reference evidence="3" key="2">
    <citation type="submission" date="2011-02" db="EMBL/GenBank/DDBJ databases">
        <title>The complete genome of Syntrophobotulus glycolicus DSM 8271.</title>
        <authorList>
            <person name="Lucas S."/>
            <person name="Copeland A."/>
            <person name="Lapidus A."/>
            <person name="Bruce D."/>
            <person name="Goodwin L."/>
            <person name="Pitluck S."/>
            <person name="Kyrpides N."/>
            <person name="Mavromatis K."/>
            <person name="Pagani I."/>
            <person name="Ivanova N."/>
            <person name="Mikhailova N."/>
            <person name="Chertkov O."/>
            <person name="Held B."/>
            <person name="Detter J.C."/>
            <person name="Tapia R."/>
            <person name="Han C."/>
            <person name="Land M."/>
            <person name="Hauser L."/>
            <person name="Markowitz V."/>
            <person name="Cheng J.-F."/>
            <person name="Hugenholtz P."/>
            <person name="Woyke T."/>
            <person name="Wu D."/>
            <person name="Spring S."/>
            <person name="Schroeder M."/>
            <person name="Brambilla E."/>
            <person name="Klenk H.-P."/>
            <person name="Eisen J.A."/>
        </authorList>
    </citation>
    <scope>NUCLEOTIDE SEQUENCE [LARGE SCALE GENOMIC DNA]</scope>
    <source>
        <strain evidence="3">DSM 8271 / FlGlyR</strain>
    </source>
</reference>
<evidence type="ECO:0000313" key="2">
    <source>
        <dbReference type="EMBL" id="ADY56272.1"/>
    </source>
</evidence>
<keyword evidence="1" id="KW-1133">Transmembrane helix</keyword>
<evidence type="ECO:0000256" key="1">
    <source>
        <dbReference type="SAM" id="Phobius"/>
    </source>
</evidence>
<dbReference type="KEGG" id="sgy:Sgly_1977"/>
<feature type="transmembrane region" description="Helical" evidence="1">
    <location>
        <begin position="38"/>
        <end position="58"/>
    </location>
</feature>
<sequence>MKNTTIFFYNILGGILIAIILLTVSFRNKISSQMFDRAMIMYGIVFGVIIITFLIKIIKSKM</sequence>
<dbReference type="HOGENOM" id="CLU_206406_0_0_9"/>
<organism evidence="2 3">
    <name type="scientific">Syntrophobotulus glycolicus (strain DSM 8271 / FlGlyR)</name>
    <dbReference type="NCBI Taxonomy" id="645991"/>
    <lineage>
        <taxon>Bacteria</taxon>
        <taxon>Bacillati</taxon>
        <taxon>Bacillota</taxon>
        <taxon>Clostridia</taxon>
        <taxon>Eubacteriales</taxon>
        <taxon>Desulfitobacteriaceae</taxon>
        <taxon>Syntrophobotulus</taxon>
    </lineage>
</organism>
<keyword evidence="1" id="KW-0472">Membrane</keyword>
<gene>
    <name evidence="2" type="ordered locus">Sgly_1977</name>
</gene>
<reference evidence="2 3" key="1">
    <citation type="journal article" date="2011" name="Stand. Genomic Sci.">
        <title>Complete genome sequence of Syntrophobotulus glycolicus type strain (FlGlyR).</title>
        <authorList>
            <person name="Han C."/>
            <person name="Mwirichia R."/>
            <person name="Chertkov O."/>
            <person name="Held B."/>
            <person name="Lapidus A."/>
            <person name="Nolan M."/>
            <person name="Lucas S."/>
            <person name="Hammon N."/>
            <person name="Deshpande S."/>
            <person name="Cheng J.F."/>
            <person name="Tapia R."/>
            <person name="Goodwin L."/>
            <person name="Pitluck S."/>
            <person name="Huntemann M."/>
            <person name="Liolios K."/>
            <person name="Ivanova N."/>
            <person name="Pagani I."/>
            <person name="Mavromatis K."/>
            <person name="Ovchinikova G."/>
            <person name="Pati A."/>
            <person name="Chen A."/>
            <person name="Palaniappan K."/>
            <person name="Land M."/>
            <person name="Hauser L."/>
            <person name="Brambilla E.M."/>
            <person name="Rohde M."/>
            <person name="Spring S."/>
            <person name="Sikorski J."/>
            <person name="Goker M."/>
            <person name="Woyke T."/>
            <person name="Bristow J."/>
            <person name="Eisen J.A."/>
            <person name="Markowitz V."/>
            <person name="Hugenholtz P."/>
            <person name="Kyrpides N.C."/>
            <person name="Klenk H.P."/>
            <person name="Detter J.C."/>
        </authorList>
    </citation>
    <scope>NUCLEOTIDE SEQUENCE [LARGE SCALE GENOMIC DNA]</scope>
    <source>
        <strain evidence="3">DSM 8271 / FlGlyR</strain>
    </source>
</reference>
<keyword evidence="1" id="KW-0812">Transmembrane</keyword>
<keyword evidence="3" id="KW-1185">Reference proteome</keyword>
<feature type="transmembrane region" description="Helical" evidence="1">
    <location>
        <begin position="6"/>
        <end position="26"/>
    </location>
</feature>
<protein>
    <submittedName>
        <fullName evidence="2">Uncharacterized protein</fullName>
    </submittedName>
</protein>